<keyword evidence="5" id="KW-1133">Transmembrane helix</keyword>
<dbReference type="PANTHER" id="PTHR34138:SF1">
    <property type="entry name" value="CELL SHAPE-DETERMINING PROTEIN MREC"/>
    <property type="match status" value="1"/>
</dbReference>
<sequence>MGILSIIWKRFKTLIVFIFLEAIALWLLLSLNVYQNSFLFQTTTAIRTNFLNTFTVWDNYLNLASENRSLISENARLAEELKNKSVLVSSPPREIAGQYHYIPAKVAYNSIGAPDNIIVVNKGYKDGIRSDMAVVSSTGLVGVVYAVTEDYASVMPMINTSFSCLVSVDGNTLSANTSWDGTDFRYIDVKGVPLHLTIQQNDSVFTNNNSTIYPSGELIGLVESVEKADLGKSLSLRVKVSTNFSKLQNVYIVENIDKPQLDSLVNNE</sequence>
<keyword evidence="8" id="KW-1185">Reference proteome</keyword>
<dbReference type="InterPro" id="IPR042177">
    <property type="entry name" value="Cell/Rod_1"/>
</dbReference>
<evidence type="ECO:0000313" key="8">
    <source>
        <dbReference type="Proteomes" id="UP000251835"/>
    </source>
</evidence>
<organism evidence="7 8">
    <name type="scientific">Balneicella halophila</name>
    <dbReference type="NCBI Taxonomy" id="1537566"/>
    <lineage>
        <taxon>Bacteria</taxon>
        <taxon>Pseudomonadati</taxon>
        <taxon>Bacteroidota</taxon>
        <taxon>Bacteroidia</taxon>
        <taxon>Bacteroidales</taxon>
        <taxon>Balneicellaceae</taxon>
        <taxon>Balneicella</taxon>
    </lineage>
</organism>
<evidence type="ECO:0000256" key="4">
    <source>
        <dbReference type="ARBA" id="ARBA00032089"/>
    </source>
</evidence>
<dbReference type="Gene3D" id="2.40.10.340">
    <property type="entry name" value="Rod shape-determining protein MreC, domain 1"/>
    <property type="match status" value="1"/>
</dbReference>
<keyword evidence="5" id="KW-0472">Membrane</keyword>
<feature type="transmembrane region" description="Helical" evidence="5">
    <location>
        <begin position="12"/>
        <end position="34"/>
    </location>
</feature>
<evidence type="ECO:0000256" key="1">
    <source>
        <dbReference type="ARBA" id="ARBA00009369"/>
    </source>
</evidence>
<keyword evidence="3" id="KW-0133">Cell shape</keyword>
<dbReference type="Gene3D" id="2.40.10.350">
    <property type="entry name" value="Rod shape-determining protein MreC, domain 2"/>
    <property type="match status" value="1"/>
</dbReference>
<proteinExistence type="inferred from homology"/>
<evidence type="ECO:0000256" key="3">
    <source>
        <dbReference type="ARBA" id="ARBA00022960"/>
    </source>
</evidence>
<evidence type="ECO:0000259" key="6">
    <source>
        <dbReference type="Pfam" id="PF04085"/>
    </source>
</evidence>
<dbReference type="RefSeq" id="WP_116496272.1">
    <property type="nucleotide sequence ID" value="NZ_QENZ01000004.1"/>
</dbReference>
<comment type="similarity">
    <text evidence="1">Belongs to the MreC family.</text>
</comment>
<dbReference type="AlphaFoldDB" id="A0A7L4UNW5"/>
<dbReference type="InterPro" id="IPR055342">
    <property type="entry name" value="MreC_beta-barrel_core"/>
</dbReference>
<dbReference type="OrthoDB" id="9811827at2"/>
<dbReference type="Proteomes" id="UP000251835">
    <property type="component" value="Unassembled WGS sequence"/>
</dbReference>
<dbReference type="Pfam" id="PF04085">
    <property type="entry name" value="MreC"/>
    <property type="match status" value="1"/>
</dbReference>
<dbReference type="InterPro" id="IPR042175">
    <property type="entry name" value="Cell/Rod_MreC_2"/>
</dbReference>
<dbReference type="InterPro" id="IPR007221">
    <property type="entry name" value="MreC"/>
</dbReference>
<reference evidence="7 8" key="1">
    <citation type="submission" date="2018-05" db="EMBL/GenBank/DDBJ databases">
        <title>Genomic Encyclopedia of Type Strains, Phase IV (KMG-IV): sequencing the most valuable type-strain genomes for metagenomic binning, comparative biology and taxonomic classification.</title>
        <authorList>
            <person name="Goeker M."/>
        </authorList>
    </citation>
    <scope>NUCLEOTIDE SEQUENCE [LARGE SCALE GENOMIC DNA]</scope>
    <source>
        <strain evidence="7 8">DSM 28579</strain>
    </source>
</reference>
<keyword evidence="5" id="KW-0812">Transmembrane</keyword>
<dbReference type="GO" id="GO:0005886">
    <property type="term" value="C:plasma membrane"/>
    <property type="evidence" value="ECO:0007669"/>
    <property type="project" value="TreeGrafter"/>
</dbReference>
<gene>
    <name evidence="7" type="ORF">C7377_1027</name>
</gene>
<protein>
    <recommendedName>
        <fullName evidence="2">Cell shape-determining protein MreC</fullName>
    </recommendedName>
    <alternativeName>
        <fullName evidence="4">Cell shape protein MreC</fullName>
    </alternativeName>
</protein>
<dbReference type="EMBL" id="QENZ01000004">
    <property type="protein sequence ID" value="PVX50714.1"/>
    <property type="molecule type" value="Genomic_DNA"/>
</dbReference>
<feature type="domain" description="Rod shape-determining protein MreC beta-barrel core" evidence="6">
    <location>
        <begin position="107"/>
        <end position="254"/>
    </location>
</feature>
<accession>A0A7L4UNW5</accession>
<evidence type="ECO:0000256" key="2">
    <source>
        <dbReference type="ARBA" id="ARBA00013855"/>
    </source>
</evidence>
<evidence type="ECO:0000256" key="5">
    <source>
        <dbReference type="SAM" id="Phobius"/>
    </source>
</evidence>
<comment type="caution">
    <text evidence="7">The sequence shown here is derived from an EMBL/GenBank/DDBJ whole genome shotgun (WGS) entry which is preliminary data.</text>
</comment>
<dbReference type="PANTHER" id="PTHR34138">
    <property type="entry name" value="CELL SHAPE-DETERMINING PROTEIN MREC"/>
    <property type="match status" value="1"/>
</dbReference>
<dbReference type="GO" id="GO:0008360">
    <property type="term" value="P:regulation of cell shape"/>
    <property type="evidence" value="ECO:0007669"/>
    <property type="project" value="UniProtKB-KW"/>
</dbReference>
<evidence type="ECO:0000313" key="7">
    <source>
        <dbReference type="EMBL" id="PVX50714.1"/>
    </source>
</evidence>
<name>A0A7L4UNW5_BALHA</name>